<dbReference type="AlphaFoldDB" id="A0A5B7EK89"/>
<keyword evidence="2" id="KW-1185">Reference proteome</keyword>
<sequence length="84" mass="9644">MTSSAAPSLALPARQFQYYFFLSQLTYFVSQVPAFQRLPPLHAAILNFINKYCEGVQDVYLLSFAFMSRAQVRDPRTRHRAIGL</sequence>
<gene>
    <name evidence="1" type="ORF">E2C01_027014</name>
</gene>
<dbReference type="Proteomes" id="UP000324222">
    <property type="component" value="Unassembled WGS sequence"/>
</dbReference>
<evidence type="ECO:0000313" key="2">
    <source>
        <dbReference type="Proteomes" id="UP000324222"/>
    </source>
</evidence>
<proteinExistence type="predicted"/>
<dbReference type="EMBL" id="VSRR010002877">
    <property type="protein sequence ID" value="MPC33657.1"/>
    <property type="molecule type" value="Genomic_DNA"/>
</dbReference>
<reference evidence="1 2" key="1">
    <citation type="submission" date="2019-05" db="EMBL/GenBank/DDBJ databases">
        <title>Another draft genome of Portunus trituberculatus and its Hox gene families provides insights of decapod evolution.</title>
        <authorList>
            <person name="Jeong J.-H."/>
            <person name="Song I."/>
            <person name="Kim S."/>
            <person name="Choi T."/>
            <person name="Kim D."/>
            <person name="Ryu S."/>
            <person name="Kim W."/>
        </authorList>
    </citation>
    <scope>NUCLEOTIDE SEQUENCE [LARGE SCALE GENOMIC DNA]</scope>
    <source>
        <tissue evidence="1">Muscle</tissue>
    </source>
</reference>
<protein>
    <submittedName>
        <fullName evidence="1">Uncharacterized protein</fullName>
    </submittedName>
</protein>
<comment type="caution">
    <text evidence="1">The sequence shown here is derived from an EMBL/GenBank/DDBJ whole genome shotgun (WGS) entry which is preliminary data.</text>
</comment>
<evidence type="ECO:0000313" key="1">
    <source>
        <dbReference type="EMBL" id="MPC33657.1"/>
    </source>
</evidence>
<accession>A0A5B7EK89</accession>
<name>A0A5B7EK89_PORTR</name>
<organism evidence="1 2">
    <name type="scientific">Portunus trituberculatus</name>
    <name type="common">Swimming crab</name>
    <name type="synonym">Neptunus trituberculatus</name>
    <dbReference type="NCBI Taxonomy" id="210409"/>
    <lineage>
        <taxon>Eukaryota</taxon>
        <taxon>Metazoa</taxon>
        <taxon>Ecdysozoa</taxon>
        <taxon>Arthropoda</taxon>
        <taxon>Crustacea</taxon>
        <taxon>Multicrustacea</taxon>
        <taxon>Malacostraca</taxon>
        <taxon>Eumalacostraca</taxon>
        <taxon>Eucarida</taxon>
        <taxon>Decapoda</taxon>
        <taxon>Pleocyemata</taxon>
        <taxon>Brachyura</taxon>
        <taxon>Eubrachyura</taxon>
        <taxon>Portunoidea</taxon>
        <taxon>Portunidae</taxon>
        <taxon>Portuninae</taxon>
        <taxon>Portunus</taxon>
    </lineage>
</organism>